<keyword evidence="1" id="KW-0472">Membrane</keyword>
<feature type="transmembrane region" description="Helical" evidence="1">
    <location>
        <begin position="260"/>
        <end position="288"/>
    </location>
</feature>
<reference evidence="2" key="2">
    <citation type="submission" date="2017-06" db="EMBL/GenBank/DDBJ databases">
        <title>The pomegranate genome and the genomics of punicalagin biosynthesis.</title>
        <authorList>
            <person name="Xu C."/>
        </authorList>
    </citation>
    <scope>NUCLEOTIDE SEQUENCE [LARGE SCALE GENOMIC DNA]</scope>
    <source>
        <tissue evidence="2">Fresh leaf</tissue>
    </source>
</reference>
<proteinExistence type="predicted"/>
<reference evidence="4" key="3">
    <citation type="journal article" date="2020" name="Plant Biotechnol. J.">
        <title>The pomegranate (Punica granatum L.) draft genome dissects genetic divergence between soft- and hard-seeded cultivars.</title>
        <authorList>
            <person name="Luo X."/>
            <person name="Li H."/>
            <person name="Wu Z."/>
            <person name="Yao W."/>
            <person name="Zhao P."/>
            <person name="Cao D."/>
            <person name="Yu H."/>
            <person name="Li K."/>
            <person name="Poudel K."/>
            <person name="Zhao D."/>
            <person name="Zhang F."/>
            <person name="Xia X."/>
            <person name="Chen L."/>
            <person name="Wang Q."/>
            <person name="Jing D."/>
            <person name="Cao S."/>
        </authorList>
    </citation>
    <scope>NUCLEOTIDE SEQUENCE [LARGE SCALE GENOMIC DNA]</scope>
</reference>
<dbReference type="Proteomes" id="UP000515151">
    <property type="component" value="Chromosome 8"/>
</dbReference>
<feature type="transmembrane region" description="Helical" evidence="1">
    <location>
        <begin position="89"/>
        <end position="111"/>
    </location>
</feature>
<dbReference type="PANTHER" id="PTHR33133">
    <property type="entry name" value="OS08G0107100 PROTEIN-RELATED"/>
    <property type="match status" value="1"/>
</dbReference>
<evidence type="ECO:0000313" key="4">
    <source>
        <dbReference type="Proteomes" id="UP000515151"/>
    </source>
</evidence>
<sequence>MERSSKIFRRSIHTFLNNYHFFTSTAALLALPFSVSFLLSQSFVPSSPSPLLPTIHARLRALFDAAGFPPSSQFFSILCLKLSQTISSFFVTLPCSLTFLLISKASVILSLSQHKLSLPFSSFLQTYKPLLLTYVSNLLVILSANATATALAVLFFAFKSLGGPWFDSPSLQLFFPAFGPILYSIILAHALIVCNFALVLSGTEKFGGFEAILKACVLIRDSIPVALSLAIPMNLGWAAVEALFQYRVVRAYRVTKAPSFAVALEGLFIAYLYSILIVLDTIVSCIFFKSCKRMNDLLCHEDGYSCRIEFAEDPEDPERVPKSES</sequence>
<reference evidence="5" key="4">
    <citation type="submission" date="2025-04" db="UniProtKB">
        <authorList>
            <consortium name="RefSeq"/>
        </authorList>
    </citation>
    <scope>IDENTIFICATION</scope>
    <source>
        <tissue evidence="5">Leaf</tissue>
    </source>
</reference>
<evidence type="ECO:0000256" key="1">
    <source>
        <dbReference type="SAM" id="Phobius"/>
    </source>
</evidence>
<reference evidence="3" key="1">
    <citation type="journal article" date="2017" name="Plant J.">
        <title>The pomegranate (Punica granatum L.) genome and the genomics of punicalagin biosynthesis.</title>
        <authorList>
            <person name="Qin G."/>
            <person name="Xu C."/>
            <person name="Ming R."/>
            <person name="Tang H."/>
            <person name="Guyot R."/>
            <person name="Kramer E.M."/>
            <person name="Hu Y."/>
            <person name="Yi X."/>
            <person name="Qi Y."/>
            <person name="Xu X."/>
            <person name="Gao Z."/>
            <person name="Pan H."/>
            <person name="Jian J."/>
            <person name="Tian Y."/>
            <person name="Yue Z."/>
            <person name="Xu Y."/>
        </authorList>
    </citation>
    <scope>NUCLEOTIDE SEQUENCE [LARGE SCALE GENOMIC DNA]</scope>
    <source>
        <strain evidence="3">cv. Dabenzi</strain>
    </source>
</reference>
<evidence type="ECO:0000313" key="5">
    <source>
        <dbReference type="RefSeq" id="XP_031373575.1"/>
    </source>
</evidence>
<dbReference type="Proteomes" id="UP000197138">
    <property type="component" value="Unassembled WGS sequence"/>
</dbReference>
<dbReference type="GeneID" id="116188389"/>
<name>A0A218XZA7_PUNGR</name>
<accession>A0A218XZA7</accession>
<dbReference type="RefSeq" id="XP_031373575.1">
    <property type="nucleotide sequence ID" value="XM_031517715.1"/>
</dbReference>
<dbReference type="OrthoDB" id="687732at2759"/>
<evidence type="ECO:0000313" key="2">
    <source>
        <dbReference type="EMBL" id="OWM90397.1"/>
    </source>
</evidence>
<feature type="transmembrane region" description="Helical" evidence="1">
    <location>
        <begin position="131"/>
        <end position="158"/>
    </location>
</feature>
<organism evidence="2 3">
    <name type="scientific">Punica granatum</name>
    <name type="common">Pomegranate</name>
    <dbReference type="NCBI Taxonomy" id="22663"/>
    <lineage>
        <taxon>Eukaryota</taxon>
        <taxon>Viridiplantae</taxon>
        <taxon>Streptophyta</taxon>
        <taxon>Embryophyta</taxon>
        <taxon>Tracheophyta</taxon>
        <taxon>Spermatophyta</taxon>
        <taxon>Magnoliopsida</taxon>
        <taxon>eudicotyledons</taxon>
        <taxon>Gunneridae</taxon>
        <taxon>Pentapetalae</taxon>
        <taxon>rosids</taxon>
        <taxon>malvids</taxon>
        <taxon>Myrtales</taxon>
        <taxon>Lythraceae</taxon>
        <taxon>Punica</taxon>
    </lineage>
</organism>
<dbReference type="EMBL" id="MTKT01000548">
    <property type="protein sequence ID" value="OWM90397.1"/>
    <property type="molecule type" value="Genomic_DNA"/>
</dbReference>
<keyword evidence="4" id="KW-1185">Reference proteome</keyword>
<dbReference type="AlphaFoldDB" id="A0A218XZA7"/>
<feature type="transmembrane region" description="Helical" evidence="1">
    <location>
        <begin position="222"/>
        <end position="240"/>
    </location>
</feature>
<gene>
    <name evidence="5" type="primary">LOC116188389</name>
    <name evidence="2" type="ORF">CDL15_Pgr014699</name>
</gene>
<keyword evidence="1" id="KW-0812">Transmembrane</keyword>
<feature type="transmembrane region" description="Helical" evidence="1">
    <location>
        <begin position="21"/>
        <end position="44"/>
    </location>
</feature>
<keyword evidence="1" id="KW-1133">Transmembrane helix</keyword>
<feature type="transmembrane region" description="Helical" evidence="1">
    <location>
        <begin position="178"/>
        <end position="201"/>
    </location>
</feature>
<protein>
    <submittedName>
        <fullName evidence="5">Uncharacterized protein LOC116188389</fullName>
    </submittedName>
</protein>
<dbReference type="PANTHER" id="PTHR33133:SF3">
    <property type="entry name" value="TRANSMEMBRANE PROTEIN"/>
    <property type="match status" value="1"/>
</dbReference>
<evidence type="ECO:0000313" key="3">
    <source>
        <dbReference type="Proteomes" id="UP000197138"/>
    </source>
</evidence>